<organism evidence="12 13">
    <name type="scientific">Coleophoma cylindrospora</name>
    <dbReference type="NCBI Taxonomy" id="1849047"/>
    <lineage>
        <taxon>Eukaryota</taxon>
        <taxon>Fungi</taxon>
        <taxon>Dikarya</taxon>
        <taxon>Ascomycota</taxon>
        <taxon>Pezizomycotina</taxon>
        <taxon>Leotiomycetes</taxon>
        <taxon>Helotiales</taxon>
        <taxon>Dermateaceae</taxon>
        <taxon>Coleophoma</taxon>
    </lineage>
</organism>
<keyword evidence="8 10" id="KW-0472">Membrane</keyword>
<protein>
    <recommendedName>
        <fullName evidence="3">Protein BIG1</fullName>
    </recommendedName>
</protein>
<sequence>MRVSTAITIAAGVAVADAFKNTSPFLLFSSSSLPSSVSPFSTNQLQSASDVLQSTSDFLAACPSLLYVIASQPQVAASDLAPRTSVPFLRRLIAHSSVKTKNLVSEVVGSDETLIAKQLLETIVAKCNAEIYDSEKFANGQWPTLENGKQVIIMTSFEALPAQKKQRERQLSDNDAALFKFVEQLHKESYTVIYTTSPVTSIIEESSPYDPVFQEAFHMDLKRDITGSTKTNSTRDPRPLFEKYNFFSPGLFMGLLTSFFLLSILGVGLKALTSLQVSYGAFDKEMGPAAHKKQ</sequence>
<keyword evidence="6" id="KW-0256">Endoplasmic reticulum</keyword>
<dbReference type="PANTHER" id="PTHR28285:SF1">
    <property type="entry name" value="PROTEIN BIG1"/>
    <property type="match status" value="1"/>
</dbReference>
<evidence type="ECO:0000256" key="1">
    <source>
        <dbReference type="ARBA" id="ARBA00004115"/>
    </source>
</evidence>
<comment type="caution">
    <text evidence="12">The sequence shown here is derived from an EMBL/GenBank/DDBJ whole genome shotgun (WGS) entry which is preliminary data.</text>
</comment>
<keyword evidence="13" id="KW-1185">Reference proteome</keyword>
<evidence type="ECO:0000256" key="8">
    <source>
        <dbReference type="ARBA" id="ARBA00023136"/>
    </source>
</evidence>
<dbReference type="OrthoDB" id="9985059at2759"/>
<gene>
    <name evidence="12" type="ORF">BP6252_09042</name>
</gene>
<dbReference type="EMBL" id="PDLM01000010">
    <property type="protein sequence ID" value="RDW67646.1"/>
    <property type="molecule type" value="Genomic_DNA"/>
</dbReference>
<dbReference type="InterPro" id="IPR046756">
    <property type="entry name" value="VAS1/VOA1_TM"/>
</dbReference>
<keyword evidence="9" id="KW-0961">Cell wall biogenesis/degradation</keyword>
<dbReference type="PANTHER" id="PTHR28285">
    <property type="entry name" value="PROTEIN BIG1"/>
    <property type="match status" value="1"/>
</dbReference>
<dbReference type="GO" id="GO:0071555">
    <property type="term" value="P:cell wall organization"/>
    <property type="evidence" value="ECO:0007669"/>
    <property type="project" value="UniProtKB-KW"/>
</dbReference>
<dbReference type="InterPro" id="IPR037654">
    <property type="entry name" value="Big1"/>
</dbReference>
<evidence type="ECO:0000313" key="13">
    <source>
        <dbReference type="Proteomes" id="UP000256645"/>
    </source>
</evidence>
<dbReference type="GO" id="GO:0006078">
    <property type="term" value="P:(1-&gt;6)-beta-D-glucan biosynthetic process"/>
    <property type="evidence" value="ECO:0007669"/>
    <property type="project" value="TreeGrafter"/>
</dbReference>
<evidence type="ECO:0000256" key="2">
    <source>
        <dbReference type="ARBA" id="ARBA00008203"/>
    </source>
</evidence>
<keyword evidence="7 10" id="KW-1133">Transmembrane helix</keyword>
<keyword evidence="4 10" id="KW-0812">Transmembrane</keyword>
<dbReference type="Pfam" id="PF20520">
    <property type="entry name" value="Ac45-VOA1_TM"/>
    <property type="match status" value="1"/>
</dbReference>
<evidence type="ECO:0000259" key="11">
    <source>
        <dbReference type="Pfam" id="PF20520"/>
    </source>
</evidence>
<evidence type="ECO:0000256" key="4">
    <source>
        <dbReference type="ARBA" id="ARBA00022692"/>
    </source>
</evidence>
<dbReference type="AlphaFoldDB" id="A0A3D8R0T7"/>
<name>A0A3D8R0T7_9HELO</name>
<feature type="transmembrane region" description="Helical" evidence="10">
    <location>
        <begin position="246"/>
        <end position="269"/>
    </location>
</feature>
<comment type="subcellular location">
    <subcellularLocation>
        <location evidence="1">Endoplasmic reticulum membrane</location>
        <topology evidence="1">Single-pass type I membrane protein</topology>
    </subcellularLocation>
</comment>
<evidence type="ECO:0000256" key="7">
    <source>
        <dbReference type="ARBA" id="ARBA00022989"/>
    </source>
</evidence>
<dbReference type="GO" id="GO:0005789">
    <property type="term" value="C:endoplasmic reticulum membrane"/>
    <property type="evidence" value="ECO:0007669"/>
    <property type="project" value="UniProtKB-SubCell"/>
</dbReference>
<evidence type="ECO:0000256" key="3">
    <source>
        <dbReference type="ARBA" id="ARBA00022089"/>
    </source>
</evidence>
<proteinExistence type="inferred from homology"/>
<evidence type="ECO:0000256" key="10">
    <source>
        <dbReference type="SAM" id="Phobius"/>
    </source>
</evidence>
<keyword evidence="5" id="KW-0732">Signal</keyword>
<evidence type="ECO:0000256" key="5">
    <source>
        <dbReference type="ARBA" id="ARBA00022729"/>
    </source>
</evidence>
<evidence type="ECO:0000256" key="6">
    <source>
        <dbReference type="ARBA" id="ARBA00022824"/>
    </source>
</evidence>
<comment type="similarity">
    <text evidence="2">Belongs to the BIG1 family.</text>
</comment>
<evidence type="ECO:0000313" key="12">
    <source>
        <dbReference type="EMBL" id="RDW67646.1"/>
    </source>
</evidence>
<dbReference type="GO" id="GO:0009272">
    <property type="term" value="P:fungal-type cell wall biogenesis"/>
    <property type="evidence" value="ECO:0007669"/>
    <property type="project" value="TreeGrafter"/>
</dbReference>
<dbReference type="STRING" id="1849047.A0A3D8R0T7"/>
<accession>A0A3D8R0T7</accession>
<feature type="domain" description="V-type proton ATPase subunit S1/VOA1 transmembrane" evidence="11">
    <location>
        <begin position="246"/>
        <end position="284"/>
    </location>
</feature>
<reference evidence="12 13" key="1">
    <citation type="journal article" date="2018" name="IMA Fungus">
        <title>IMA Genome-F 9: Draft genome sequence of Annulohypoxylon stygium, Aspergillus mulundensis, Berkeleyomyces basicola (syn. Thielaviopsis basicola), Ceratocystis smalleyi, two Cercospora beticola strains, Coleophoma cylindrospora, Fusarium fracticaudum, Phialophora cf. hyalina, and Morchella septimelata.</title>
        <authorList>
            <person name="Wingfield B.D."/>
            <person name="Bills G.F."/>
            <person name="Dong Y."/>
            <person name="Huang W."/>
            <person name="Nel W.J."/>
            <person name="Swalarsk-Parry B.S."/>
            <person name="Vaghefi N."/>
            <person name="Wilken P.M."/>
            <person name="An Z."/>
            <person name="de Beer Z.W."/>
            <person name="De Vos L."/>
            <person name="Chen L."/>
            <person name="Duong T.A."/>
            <person name="Gao Y."/>
            <person name="Hammerbacher A."/>
            <person name="Kikkert J.R."/>
            <person name="Li Y."/>
            <person name="Li H."/>
            <person name="Li K."/>
            <person name="Li Q."/>
            <person name="Liu X."/>
            <person name="Ma X."/>
            <person name="Naidoo K."/>
            <person name="Pethybridge S.J."/>
            <person name="Sun J."/>
            <person name="Steenkamp E.T."/>
            <person name="van der Nest M.A."/>
            <person name="van Wyk S."/>
            <person name="Wingfield M.J."/>
            <person name="Xiong C."/>
            <person name="Yue Q."/>
            <person name="Zhang X."/>
        </authorList>
    </citation>
    <scope>NUCLEOTIDE SEQUENCE [LARGE SCALE GENOMIC DNA]</scope>
    <source>
        <strain evidence="12 13">BP6252</strain>
    </source>
</reference>
<dbReference type="Proteomes" id="UP000256645">
    <property type="component" value="Unassembled WGS sequence"/>
</dbReference>
<evidence type="ECO:0000256" key="9">
    <source>
        <dbReference type="ARBA" id="ARBA00023316"/>
    </source>
</evidence>